<dbReference type="EMBL" id="JAUSQL010000001">
    <property type="protein sequence ID" value="MDP9832360.1"/>
    <property type="molecule type" value="Genomic_DNA"/>
</dbReference>
<dbReference type="Gene3D" id="3.40.50.10860">
    <property type="entry name" value="Leucine Dehydrogenase, chain A, domain 1"/>
    <property type="match status" value="1"/>
</dbReference>
<dbReference type="RefSeq" id="WP_307634751.1">
    <property type="nucleotide sequence ID" value="NZ_JAUSQL010000001.1"/>
</dbReference>
<gene>
    <name evidence="1" type="ORF">J2S45_001039</name>
</gene>
<keyword evidence="2" id="KW-1185">Reference proteome</keyword>
<evidence type="ECO:0000313" key="1">
    <source>
        <dbReference type="EMBL" id="MDP9832360.1"/>
    </source>
</evidence>
<comment type="caution">
    <text evidence="1">The sequence shown here is derived from an EMBL/GenBank/DDBJ whole genome shotgun (WGS) entry which is preliminary data.</text>
</comment>
<protein>
    <submittedName>
        <fullName evidence="1">Shikimate 5-dehydrogenase</fullName>
    </submittedName>
</protein>
<evidence type="ECO:0000313" key="2">
    <source>
        <dbReference type="Proteomes" id="UP001230145"/>
    </source>
</evidence>
<sequence length="239" mass="24429">MGGRSPGFRRVRERSLIGVVGLDPAPFRLACAEVVELGAVRLDFPGTGMAFAVDPNPALREACDAIDGLAKGVGAIDTLVFQPMGSERMAVGFAALPGALGRTLDAHLGVHSGGGTRLAAIVGSGATAACAVAALVQHRYRVLVAAEVPGLAVSAAHRMNVDVDLVAPAALAGQRLDLLVQTVPGRVQAVPSAVVDVAGAWSGADGRVIAAREVNARQRQDQIRVLTGKNVGVEAILEI</sequence>
<name>A0ABT9PI21_9ACTO</name>
<reference evidence="1 2" key="1">
    <citation type="submission" date="2023-07" db="EMBL/GenBank/DDBJ databases">
        <title>Sequencing the genomes of 1000 actinobacteria strains.</title>
        <authorList>
            <person name="Klenk H.-P."/>
        </authorList>
    </citation>
    <scope>NUCLEOTIDE SEQUENCE [LARGE SCALE GENOMIC DNA]</scope>
    <source>
        <strain evidence="1 2">DSM 19515</strain>
    </source>
</reference>
<organism evidence="1 2">
    <name type="scientific">Trueperella abortisuis</name>
    <dbReference type="NCBI Taxonomy" id="445930"/>
    <lineage>
        <taxon>Bacteria</taxon>
        <taxon>Bacillati</taxon>
        <taxon>Actinomycetota</taxon>
        <taxon>Actinomycetes</taxon>
        <taxon>Actinomycetales</taxon>
        <taxon>Actinomycetaceae</taxon>
        <taxon>Trueperella</taxon>
    </lineage>
</organism>
<dbReference type="Proteomes" id="UP001230145">
    <property type="component" value="Unassembled WGS sequence"/>
</dbReference>
<accession>A0ABT9PI21</accession>
<proteinExistence type="predicted"/>
<dbReference type="Gene3D" id="3.40.50.720">
    <property type="entry name" value="NAD(P)-binding Rossmann-like Domain"/>
    <property type="match status" value="1"/>
</dbReference>